<dbReference type="GO" id="GO:0046872">
    <property type="term" value="F:metal ion binding"/>
    <property type="evidence" value="ECO:0007669"/>
    <property type="project" value="UniProtKB-KW"/>
</dbReference>
<dbReference type="GeneID" id="116296006"/>
<gene>
    <name evidence="6" type="primary">LOC116296006</name>
</gene>
<dbReference type="InParanoid" id="A0A6P8I4Z2"/>
<feature type="domain" description="Transposase Helix-turn-helix" evidence="4">
    <location>
        <begin position="42"/>
        <end position="93"/>
    </location>
</feature>
<sequence length="299" mass="34164">MAFYRYLEPKVQNLQYWKGEKGFKEGTAYQEGKDTKKPGPARKLDPLDEFSLVLVSLRVDLFIYDIADRFGISAGLASKICNTWINFLYYELKLIFPFPNQALIRKNMAKEFIKYSTSRIILDCTEIFSEKPSSMLAQSQTWSQYKHHNTWKILVCISPNGQVTFKSDAWSGKVSDKQITQDSRVLELLEPGDNVMVDKGFEIEDIVPPGVRVNMPPSLQSRRPFFAADTEKTMNIASVTIHVERAIQRIKTFHILDGNFPLSLAPYISQVFTVCALLTNFWSPLLPPGDEDNHLKLAK</sequence>
<name>A0A6P8I4Z2_ACTTE</name>
<keyword evidence="2" id="KW-0479">Metal-binding</keyword>
<evidence type="ECO:0000313" key="6">
    <source>
        <dbReference type="RefSeq" id="XP_031559835.1"/>
    </source>
</evidence>
<comment type="cofactor">
    <cofactor evidence="1">
        <name>a divalent metal cation</name>
        <dbReference type="ChEBI" id="CHEBI:60240"/>
    </cofactor>
</comment>
<dbReference type="RefSeq" id="XP_031559835.1">
    <property type="nucleotide sequence ID" value="XM_031703975.1"/>
</dbReference>
<dbReference type="PANTHER" id="PTHR23080:SF142">
    <property type="entry name" value="SI:CH211-69L10.4"/>
    <property type="match status" value="1"/>
</dbReference>
<dbReference type="Pfam" id="PF13359">
    <property type="entry name" value="DDE_Tnp_4"/>
    <property type="match status" value="1"/>
</dbReference>
<dbReference type="KEGG" id="aten:116296006"/>
<proteinExistence type="predicted"/>
<reference evidence="6" key="1">
    <citation type="submission" date="2025-08" db="UniProtKB">
        <authorList>
            <consortium name="RefSeq"/>
        </authorList>
    </citation>
    <scope>IDENTIFICATION</scope>
    <source>
        <tissue evidence="6">Tentacle</tissue>
    </source>
</reference>
<feature type="domain" description="DDE Tnp4" evidence="3">
    <location>
        <begin position="122"/>
        <end position="280"/>
    </location>
</feature>
<evidence type="ECO:0000256" key="1">
    <source>
        <dbReference type="ARBA" id="ARBA00001968"/>
    </source>
</evidence>
<dbReference type="AlphaFoldDB" id="A0A6P8I4Z2"/>
<evidence type="ECO:0000256" key="2">
    <source>
        <dbReference type="ARBA" id="ARBA00022723"/>
    </source>
</evidence>
<keyword evidence="5" id="KW-1185">Reference proteome</keyword>
<evidence type="ECO:0000313" key="5">
    <source>
        <dbReference type="Proteomes" id="UP000515163"/>
    </source>
</evidence>
<dbReference type="InterPro" id="IPR027805">
    <property type="entry name" value="Transposase_HTH_dom"/>
</dbReference>
<dbReference type="OrthoDB" id="10020990at2759"/>
<dbReference type="Pfam" id="PF13613">
    <property type="entry name" value="HTH_Tnp_4"/>
    <property type="match status" value="1"/>
</dbReference>
<organism evidence="5 6">
    <name type="scientific">Actinia tenebrosa</name>
    <name type="common">Australian red waratah sea anemone</name>
    <dbReference type="NCBI Taxonomy" id="6105"/>
    <lineage>
        <taxon>Eukaryota</taxon>
        <taxon>Metazoa</taxon>
        <taxon>Cnidaria</taxon>
        <taxon>Anthozoa</taxon>
        <taxon>Hexacorallia</taxon>
        <taxon>Actiniaria</taxon>
        <taxon>Actiniidae</taxon>
        <taxon>Actinia</taxon>
    </lineage>
</organism>
<evidence type="ECO:0000259" key="3">
    <source>
        <dbReference type="Pfam" id="PF13359"/>
    </source>
</evidence>
<dbReference type="Proteomes" id="UP000515163">
    <property type="component" value="Unplaced"/>
</dbReference>
<protein>
    <submittedName>
        <fullName evidence="6">Uncharacterized protein LOC116296006</fullName>
    </submittedName>
</protein>
<accession>A0A6P8I4Z2</accession>
<evidence type="ECO:0000259" key="4">
    <source>
        <dbReference type="Pfam" id="PF13613"/>
    </source>
</evidence>
<dbReference type="PANTHER" id="PTHR23080">
    <property type="entry name" value="THAP DOMAIN PROTEIN"/>
    <property type="match status" value="1"/>
</dbReference>
<dbReference type="InterPro" id="IPR027806">
    <property type="entry name" value="HARBI1_dom"/>
</dbReference>